<dbReference type="Gene3D" id="1.20.1300.10">
    <property type="entry name" value="Fumarate reductase/succinate dehydrogenase, transmembrane subunit"/>
    <property type="match status" value="1"/>
</dbReference>
<evidence type="ECO:0000256" key="10">
    <source>
        <dbReference type="PIRSR" id="PIRSR000177-1"/>
    </source>
</evidence>
<dbReference type="SUPFAM" id="SSF81343">
    <property type="entry name" value="Fumarate reductase respiratory complex transmembrane subunits"/>
    <property type="match status" value="1"/>
</dbReference>
<evidence type="ECO:0000256" key="5">
    <source>
        <dbReference type="ARBA" id="ARBA00022692"/>
    </source>
</evidence>
<evidence type="ECO:0000256" key="4">
    <source>
        <dbReference type="ARBA" id="ARBA00022617"/>
    </source>
</evidence>
<feature type="binding site" description="axial binding residue" evidence="10">
    <location>
        <position position="84"/>
    </location>
    <ligand>
        <name>heme b</name>
        <dbReference type="ChEBI" id="CHEBI:60344"/>
        <label>bD</label>
    </ligand>
    <ligandPart>
        <name>Fe</name>
        <dbReference type="ChEBI" id="CHEBI:18248"/>
    </ligandPart>
</feature>
<evidence type="ECO:0000313" key="12">
    <source>
        <dbReference type="EMBL" id="ACR11129.1"/>
    </source>
</evidence>
<evidence type="ECO:0000256" key="2">
    <source>
        <dbReference type="ARBA" id="ARBA00004050"/>
    </source>
</evidence>
<feature type="transmembrane region" description="Helical" evidence="11">
    <location>
        <begin position="202"/>
        <end position="223"/>
    </location>
</feature>
<evidence type="ECO:0000256" key="11">
    <source>
        <dbReference type="SAM" id="Phobius"/>
    </source>
</evidence>
<dbReference type="PIRSF" id="PIRSF000177">
    <property type="entry name" value="Fumar_rd_cyt_b"/>
    <property type="match status" value="1"/>
</dbReference>
<dbReference type="GO" id="GO:0006099">
    <property type="term" value="P:tricarboxylic acid cycle"/>
    <property type="evidence" value="ECO:0007669"/>
    <property type="project" value="InterPro"/>
</dbReference>
<sequence length="251" mass="28774">MSAVEHAVKPSRWPAYMDIVQGATGLFLVLFMWTHMFMVSSILISKDAMYWVARMFEGEPILGKPYPALVSGFAVFILSLIVIHAFLALRRFPATARQYNTMNKHIGNLKHSDTTLWYVQVFTGFALFFMASVHLYQLIFHPSNIGPYASSDRVWTGMMWPLYLIMLFVVELHAGIGIYRLVIKWGLFLGDNPKRNRHRLHVLKWILTVFFLVLGLATLGAYMKIGYEHAHQAGERYAPSWQDPADAAHHE</sequence>
<evidence type="ECO:0000256" key="3">
    <source>
        <dbReference type="ARBA" id="ARBA00004370"/>
    </source>
</evidence>
<dbReference type="InterPro" id="IPR004224">
    <property type="entry name" value="Fum_red_B_TM"/>
</dbReference>
<evidence type="ECO:0000256" key="6">
    <source>
        <dbReference type="ARBA" id="ARBA00022723"/>
    </source>
</evidence>
<dbReference type="eggNOG" id="ENOG502ZBTX">
    <property type="taxonomic scope" value="Bacteria"/>
</dbReference>
<evidence type="ECO:0000313" key="13">
    <source>
        <dbReference type="Proteomes" id="UP000009080"/>
    </source>
</evidence>
<dbReference type="Proteomes" id="UP000009080">
    <property type="component" value="Chromosome"/>
</dbReference>
<keyword evidence="13" id="KW-1185">Reference proteome</keyword>
<dbReference type="Pfam" id="PF01127">
    <property type="entry name" value="Sdh_cyt"/>
    <property type="match status" value="1"/>
</dbReference>
<evidence type="ECO:0000256" key="7">
    <source>
        <dbReference type="ARBA" id="ARBA00022989"/>
    </source>
</evidence>
<comment type="function">
    <text evidence="2">Membrane-anchoring subunit of succinate dehydrogenase (SDH).</text>
</comment>
<dbReference type="GO" id="GO:0016020">
    <property type="term" value="C:membrane"/>
    <property type="evidence" value="ECO:0007669"/>
    <property type="project" value="UniProtKB-SubCell"/>
</dbReference>
<name>C5BS72_TERTT</name>
<feature type="binding site" description="axial binding residue" evidence="10">
    <location>
        <position position="35"/>
    </location>
    <ligand>
        <name>heme b</name>
        <dbReference type="ChEBI" id="CHEBI:60344"/>
        <label>bD</label>
    </ligand>
    <ligandPart>
        <name>Fe</name>
        <dbReference type="ChEBI" id="CHEBI:18248"/>
    </ligandPart>
</feature>
<dbReference type="GO" id="GO:0046872">
    <property type="term" value="F:metal ion binding"/>
    <property type="evidence" value="ECO:0007669"/>
    <property type="project" value="UniProtKB-KW"/>
</dbReference>
<dbReference type="HOGENOM" id="CLU_075821_0_0_6"/>
<comment type="subcellular location">
    <subcellularLocation>
        <location evidence="3">Membrane</location>
    </subcellularLocation>
</comment>
<feature type="transmembrane region" description="Helical" evidence="11">
    <location>
        <begin position="116"/>
        <end position="140"/>
    </location>
</feature>
<dbReference type="InterPro" id="IPR034804">
    <property type="entry name" value="SQR/QFR_C/D"/>
</dbReference>
<dbReference type="OrthoDB" id="9153108at2"/>
<feature type="transmembrane region" description="Helical" evidence="11">
    <location>
        <begin position="19"/>
        <end position="45"/>
    </location>
</feature>
<evidence type="ECO:0000256" key="8">
    <source>
        <dbReference type="ARBA" id="ARBA00023004"/>
    </source>
</evidence>
<accession>C5BS72</accession>
<keyword evidence="6 10" id="KW-0479">Metal-binding</keyword>
<proteinExistence type="predicted"/>
<reference evidence="12 13" key="1">
    <citation type="journal article" date="2009" name="PLoS ONE">
        <title>The complete genome of Teredinibacter turnerae T7901: an intracellular endosymbiont of marine wood-boring bivalves (shipworms).</title>
        <authorList>
            <person name="Yang J.C."/>
            <person name="Madupu R."/>
            <person name="Durkin A.S."/>
            <person name="Ekborg N.A."/>
            <person name="Pedamallu C.S."/>
            <person name="Hostetler J.B."/>
            <person name="Radune D."/>
            <person name="Toms B.S."/>
            <person name="Henrissat B."/>
            <person name="Coutinho P.M."/>
            <person name="Schwarz S."/>
            <person name="Field L."/>
            <person name="Trindade-Silva A.E."/>
            <person name="Soares C.A.G."/>
            <person name="Elshahawi S."/>
            <person name="Hanora A."/>
            <person name="Schmidt E.W."/>
            <person name="Haygood M.G."/>
            <person name="Posfai J."/>
            <person name="Benner J."/>
            <person name="Madinger C."/>
            <person name="Nove J."/>
            <person name="Anton B."/>
            <person name="Chaudhary K."/>
            <person name="Foster J."/>
            <person name="Holman A."/>
            <person name="Kumar S."/>
            <person name="Lessard P.A."/>
            <person name="Luyten Y.A."/>
            <person name="Slatko B."/>
            <person name="Wood N."/>
            <person name="Wu B."/>
            <person name="Teplitski M."/>
            <person name="Mougous J.D."/>
            <person name="Ward N."/>
            <person name="Eisen J.A."/>
            <person name="Badger J.H."/>
            <person name="Distel D.L."/>
        </authorList>
    </citation>
    <scope>NUCLEOTIDE SEQUENCE [LARGE SCALE GENOMIC DNA]</scope>
    <source>
        <strain evidence="13">ATCC 39867 / T7901</strain>
    </source>
</reference>
<feature type="transmembrane region" description="Helical" evidence="11">
    <location>
        <begin position="65"/>
        <end position="89"/>
    </location>
</feature>
<comment type="cofactor">
    <cofactor evidence="1">
        <name>heme</name>
        <dbReference type="ChEBI" id="CHEBI:30413"/>
    </cofactor>
</comment>
<dbReference type="AlphaFoldDB" id="C5BS72"/>
<gene>
    <name evidence="12" type="ordered locus">TERTU_3686</name>
</gene>
<feature type="binding site" description="axial binding residue" evidence="10">
    <location>
        <position position="173"/>
    </location>
    <ligand>
        <name>heme b</name>
        <dbReference type="ChEBI" id="CHEBI:60344"/>
        <label>bD</label>
    </ligand>
    <ligandPart>
        <name>Fe</name>
        <dbReference type="ChEBI" id="CHEBI:18248"/>
    </ligandPart>
</feature>
<keyword evidence="4 10" id="KW-0349">Heme</keyword>
<keyword evidence="9 11" id="KW-0472">Membrane</keyword>
<keyword evidence="5 11" id="KW-0812">Transmembrane</keyword>
<dbReference type="InterPro" id="IPR000701">
    <property type="entry name" value="SuccDH_FuR_B_TM-su"/>
</dbReference>
<organism evidence="12 13">
    <name type="scientific">Teredinibacter turnerae (strain ATCC 39867 / T7901)</name>
    <dbReference type="NCBI Taxonomy" id="377629"/>
    <lineage>
        <taxon>Bacteria</taxon>
        <taxon>Pseudomonadati</taxon>
        <taxon>Pseudomonadota</taxon>
        <taxon>Gammaproteobacteria</taxon>
        <taxon>Cellvibrionales</taxon>
        <taxon>Cellvibrionaceae</taxon>
        <taxon>Teredinibacter</taxon>
    </lineage>
</organism>
<dbReference type="NCBIfam" id="NF010072">
    <property type="entry name" value="PRK13553.1"/>
    <property type="match status" value="1"/>
</dbReference>
<dbReference type="EMBL" id="CP001614">
    <property type="protein sequence ID" value="ACR11129.1"/>
    <property type="molecule type" value="Genomic_DNA"/>
</dbReference>
<protein>
    <submittedName>
        <fullName evidence="12">Fumarate reductase respiratory complex, transmembrane subunit</fullName>
    </submittedName>
</protein>
<keyword evidence="8 10" id="KW-0408">Iron</keyword>
<keyword evidence="7 11" id="KW-1133">Transmembrane helix</keyword>
<dbReference type="STRING" id="377629.TERTU_3686"/>
<dbReference type="CDD" id="cd00581">
    <property type="entry name" value="QFR_TypeB_TM"/>
    <property type="match status" value="1"/>
</dbReference>
<feature type="binding site" description="axial binding residue" evidence="10">
    <location>
        <position position="134"/>
    </location>
    <ligand>
        <name>heme b</name>
        <dbReference type="ChEBI" id="CHEBI:60344"/>
        <label>bD</label>
    </ligand>
    <ligandPart>
        <name>Fe</name>
        <dbReference type="ChEBI" id="CHEBI:18248"/>
    </ligandPart>
</feature>
<dbReference type="KEGG" id="ttu:TERTU_3686"/>
<feature type="transmembrane region" description="Helical" evidence="11">
    <location>
        <begin position="160"/>
        <end position="182"/>
    </location>
</feature>
<dbReference type="RefSeq" id="WP_015817241.1">
    <property type="nucleotide sequence ID" value="NC_012997.1"/>
</dbReference>
<evidence type="ECO:0000256" key="1">
    <source>
        <dbReference type="ARBA" id="ARBA00001971"/>
    </source>
</evidence>
<evidence type="ECO:0000256" key="9">
    <source>
        <dbReference type="ARBA" id="ARBA00023136"/>
    </source>
</evidence>